<reference evidence="3 4" key="1">
    <citation type="submission" date="2017-06" db="EMBL/GenBank/DDBJ databases">
        <authorList>
            <person name="Kim H.J."/>
            <person name="Triplett B.A."/>
        </authorList>
    </citation>
    <scope>NUCLEOTIDE SEQUENCE [LARGE SCALE GENOMIC DNA]</scope>
    <source>
        <strain evidence="3 4">CGMCC 4.5593</strain>
    </source>
</reference>
<dbReference type="SUPFAM" id="SSF53067">
    <property type="entry name" value="Actin-like ATPase domain"/>
    <property type="match status" value="2"/>
</dbReference>
<gene>
    <name evidence="3" type="ORF">SAMN05421812_112191</name>
</gene>
<dbReference type="Gene3D" id="3.30.420.40">
    <property type="match status" value="2"/>
</dbReference>
<dbReference type="RefSeq" id="WP_089253361.1">
    <property type="nucleotide sequence ID" value="NZ_FZPH01000012.1"/>
</dbReference>
<dbReference type="AlphaFoldDB" id="A0A239P0W8"/>
<protein>
    <submittedName>
        <fullName evidence="3">BadF-type ATPase</fullName>
    </submittedName>
</protein>
<feature type="region of interest" description="Disordered" evidence="1">
    <location>
        <begin position="244"/>
        <end position="274"/>
    </location>
</feature>
<dbReference type="InterPro" id="IPR052519">
    <property type="entry name" value="Euk-type_GlcNAc_Kinase"/>
</dbReference>
<evidence type="ECO:0000313" key="3">
    <source>
        <dbReference type="EMBL" id="SNT60777.1"/>
    </source>
</evidence>
<dbReference type="EMBL" id="FZPH01000012">
    <property type="protein sequence ID" value="SNT60777.1"/>
    <property type="molecule type" value="Genomic_DNA"/>
</dbReference>
<keyword evidence="4" id="KW-1185">Reference proteome</keyword>
<evidence type="ECO:0000313" key="4">
    <source>
        <dbReference type="Proteomes" id="UP000198362"/>
    </source>
</evidence>
<dbReference type="InterPro" id="IPR043129">
    <property type="entry name" value="ATPase_NBD"/>
</dbReference>
<dbReference type="PANTHER" id="PTHR43190">
    <property type="entry name" value="N-ACETYL-D-GLUCOSAMINE KINASE"/>
    <property type="match status" value="1"/>
</dbReference>
<organism evidence="3 4">
    <name type="scientific">Asanoa hainanensis</name>
    <dbReference type="NCBI Taxonomy" id="560556"/>
    <lineage>
        <taxon>Bacteria</taxon>
        <taxon>Bacillati</taxon>
        <taxon>Actinomycetota</taxon>
        <taxon>Actinomycetes</taxon>
        <taxon>Micromonosporales</taxon>
        <taxon>Micromonosporaceae</taxon>
        <taxon>Asanoa</taxon>
    </lineage>
</organism>
<sequence>MSVFVGLDIGGTKTHVRVEAPDGTRLVDAVLPSGDWAASPVDAAAGWIASVVARHVPAGAVVTAIGAGAQGCDTEEHCAALGLALTAVTGVPSTVTNDAALLVPAAGLVSGIGVIAGTGSIAVAVRPDGSLGFAGGWGWVLGDEGSAPALVREAVRAALTRHDARGLPDVLLPMLLEAFGVSSATGLARTVNDNTDPTHWGSRAPAVFEAAAAGSADAHDVIVAGGASLAGLVGVLLSSAPTGGSSGPAGAASSAPTGATSAPTCPTSAPTGAASGAVGDVVAAGGVMTSQPALFAAFRDAVARSHPDLTIHLLDASPVAGAVALARRHPHP</sequence>
<dbReference type="PANTHER" id="PTHR43190:SF3">
    <property type="entry name" value="N-ACETYL-D-GLUCOSAMINE KINASE"/>
    <property type="match status" value="1"/>
</dbReference>
<dbReference type="InterPro" id="IPR002731">
    <property type="entry name" value="ATPase_BadF"/>
</dbReference>
<name>A0A239P0W8_9ACTN</name>
<dbReference type="OrthoDB" id="8701357at2"/>
<dbReference type="Proteomes" id="UP000198362">
    <property type="component" value="Unassembled WGS sequence"/>
</dbReference>
<accession>A0A239P0W8</accession>
<dbReference type="Pfam" id="PF01869">
    <property type="entry name" value="BcrAD_BadFG"/>
    <property type="match status" value="1"/>
</dbReference>
<evidence type="ECO:0000259" key="2">
    <source>
        <dbReference type="Pfam" id="PF01869"/>
    </source>
</evidence>
<evidence type="ECO:0000256" key="1">
    <source>
        <dbReference type="SAM" id="MobiDB-lite"/>
    </source>
</evidence>
<proteinExistence type="predicted"/>
<feature type="domain" description="ATPase BadF/BadG/BcrA/BcrD type" evidence="2">
    <location>
        <begin position="5"/>
        <end position="231"/>
    </location>
</feature>